<dbReference type="InterPro" id="IPR050547">
    <property type="entry name" value="DEAD_box_RNA_helicases"/>
</dbReference>
<dbReference type="PANTHER" id="PTHR47963:SF9">
    <property type="entry name" value="CRISPR-ASSOCIATED ENDONUCLEASE_HELICASE CAS3"/>
    <property type="match status" value="1"/>
</dbReference>
<proteinExistence type="predicted"/>
<dbReference type="AlphaFoldDB" id="W9GTL2"/>
<dbReference type="InterPro" id="IPR027417">
    <property type="entry name" value="P-loop_NTPase"/>
</dbReference>
<dbReference type="Proteomes" id="UP000019486">
    <property type="component" value="Unassembled WGS sequence"/>
</dbReference>
<feature type="domain" description="CRISPR-associated nuclease/helicase Cas3" evidence="6">
    <location>
        <begin position="374"/>
        <end position="482"/>
    </location>
</feature>
<accession>W9GTL2</accession>
<dbReference type="GO" id="GO:0005524">
    <property type="term" value="F:ATP binding"/>
    <property type="evidence" value="ECO:0007669"/>
    <property type="project" value="UniProtKB-KW"/>
</dbReference>
<evidence type="ECO:0000256" key="2">
    <source>
        <dbReference type="ARBA" id="ARBA00022801"/>
    </source>
</evidence>
<keyword evidence="5" id="KW-0051">Antiviral defense</keyword>
<evidence type="ECO:0000256" key="3">
    <source>
        <dbReference type="ARBA" id="ARBA00022806"/>
    </source>
</evidence>
<evidence type="ECO:0000313" key="7">
    <source>
        <dbReference type="EMBL" id="EWY35772.1"/>
    </source>
</evidence>
<dbReference type="RefSeq" id="WP_051514196.1">
    <property type="nucleotide sequence ID" value="NZ_AVFL01000071.1"/>
</dbReference>
<evidence type="ECO:0000256" key="5">
    <source>
        <dbReference type="ARBA" id="ARBA00023118"/>
    </source>
</evidence>
<dbReference type="GO" id="GO:0003723">
    <property type="term" value="F:RNA binding"/>
    <property type="evidence" value="ECO:0007669"/>
    <property type="project" value="TreeGrafter"/>
</dbReference>
<evidence type="ECO:0000256" key="4">
    <source>
        <dbReference type="ARBA" id="ARBA00022840"/>
    </source>
</evidence>
<dbReference type="Pfam" id="PF22590">
    <property type="entry name" value="Cas3-like_C_2"/>
    <property type="match status" value="1"/>
</dbReference>
<reference evidence="7 8" key="1">
    <citation type="submission" date="2013-08" db="EMBL/GenBank/DDBJ databases">
        <title>The genome sequence of Skermanella stibiiresistens.</title>
        <authorList>
            <person name="Zhu W."/>
            <person name="Wang G."/>
        </authorList>
    </citation>
    <scope>NUCLEOTIDE SEQUENCE [LARGE SCALE GENOMIC DNA]</scope>
    <source>
        <strain evidence="7 8">SB22</strain>
    </source>
</reference>
<protein>
    <recommendedName>
        <fullName evidence="6">CRISPR-associated nuclease/helicase Cas3 domain-containing protein</fullName>
    </recommendedName>
</protein>
<organism evidence="7 8">
    <name type="scientific">Skermanella stibiiresistens SB22</name>
    <dbReference type="NCBI Taxonomy" id="1385369"/>
    <lineage>
        <taxon>Bacteria</taxon>
        <taxon>Pseudomonadati</taxon>
        <taxon>Pseudomonadota</taxon>
        <taxon>Alphaproteobacteria</taxon>
        <taxon>Rhodospirillales</taxon>
        <taxon>Azospirillaceae</taxon>
        <taxon>Skermanella</taxon>
    </lineage>
</organism>
<keyword evidence="4" id="KW-0067">ATP-binding</keyword>
<dbReference type="InterPro" id="IPR006474">
    <property type="entry name" value="Helicase_Cas3_CRISPR-ass_core"/>
</dbReference>
<evidence type="ECO:0000256" key="1">
    <source>
        <dbReference type="ARBA" id="ARBA00022741"/>
    </source>
</evidence>
<dbReference type="STRING" id="1385369.N825_34410"/>
<dbReference type="InterPro" id="IPR054712">
    <property type="entry name" value="Cas3-like_dom"/>
</dbReference>
<evidence type="ECO:0000259" key="6">
    <source>
        <dbReference type="Pfam" id="PF22590"/>
    </source>
</evidence>
<dbReference type="OrthoDB" id="9810236at2"/>
<name>W9GTL2_9PROT</name>
<keyword evidence="2" id="KW-0378">Hydrolase</keyword>
<dbReference type="GO" id="GO:0016787">
    <property type="term" value="F:hydrolase activity"/>
    <property type="evidence" value="ECO:0007669"/>
    <property type="project" value="UniProtKB-KW"/>
</dbReference>
<keyword evidence="3" id="KW-0347">Helicase</keyword>
<dbReference type="EMBL" id="AVFL01000071">
    <property type="protein sequence ID" value="EWY35772.1"/>
    <property type="molecule type" value="Genomic_DNA"/>
</dbReference>
<dbReference type="GO" id="GO:0051607">
    <property type="term" value="P:defense response to virus"/>
    <property type="evidence" value="ECO:0007669"/>
    <property type="project" value="UniProtKB-KW"/>
</dbReference>
<keyword evidence="8" id="KW-1185">Reference proteome</keyword>
<sequence>MKARSGASKQAVPYAIPYIPATRRGSSDFFRTDKDFGDPDTYWTKFAIPKAGEVIGEFQPALFRRLSAQQPASFGDLFAHLGRGGGPARPAPLQAAVDRLFSPERLPPGPVLAIIEDLPGSGKTEAGDLIAQRLIAMGRADGYYSGLPTMATADSAFDRKVAGARGSSFADALFTVSPQVVLAHSKRHRHAGFRVVPTWAALETGDGSALDWFARSSRRALLADFGVGTVDQALVGALRARYATLRLAGLWRKVLIIDEVHAYDDYMQVLLGSLLRYQGIMGHSVVLMSATLPSRLKAPLIRAYASGAGWNSIADAAETLGARPYPLLTKVHADGIGLHPVPPSPSTGLRSVHIAPAHDEGTVIARIAGWLDGGRSVIWFRNTVDDAVEAWERFRALSRESGWPEPVLYHARFLPADRAAAERRLHRIAGKHAVPADRRSRLVIATQAAEQSLDLDFDELVTDLAPADAVCQRLGRRRRHARASDGSPAIDGIDRRPDSSILLFTPKLDARSASRDWYRRTFPHAANIYTNDAQLWLSACLLTEPESLRGKSRPEGGFVMAEDIRPLMERVYADPADPAFRQAVPAVLLGRHYAAVEDDLSKHSKGRQVALAFKGGLVVEWNAERRADDADLDPEDPKTRLGENFNVLLAMVEGGIPRFLDEDGDPLEASECRCPARLRNLPEQESLKSLLTKHLPEPQRKRLRDRDIILLTPTDGGSWYGEADVSDREGRFPRQRGRVTYSPITGLRVARPTR</sequence>
<dbReference type="SUPFAM" id="SSF52540">
    <property type="entry name" value="P-loop containing nucleoside triphosphate hydrolases"/>
    <property type="match status" value="1"/>
</dbReference>
<gene>
    <name evidence="7" type="ORF">N825_34410</name>
</gene>
<dbReference type="GO" id="GO:0003724">
    <property type="term" value="F:RNA helicase activity"/>
    <property type="evidence" value="ECO:0007669"/>
    <property type="project" value="TreeGrafter"/>
</dbReference>
<dbReference type="PANTHER" id="PTHR47963">
    <property type="entry name" value="DEAD-BOX ATP-DEPENDENT RNA HELICASE 47, MITOCHONDRIAL"/>
    <property type="match status" value="1"/>
</dbReference>
<evidence type="ECO:0000313" key="8">
    <source>
        <dbReference type="Proteomes" id="UP000019486"/>
    </source>
</evidence>
<dbReference type="Gene3D" id="3.40.50.300">
    <property type="entry name" value="P-loop containing nucleotide triphosphate hydrolases"/>
    <property type="match status" value="1"/>
</dbReference>
<comment type="caution">
    <text evidence="7">The sequence shown here is derived from an EMBL/GenBank/DDBJ whole genome shotgun (WGS) entry which is preliminary data.</text>
</comment>
<dbReference type="PATRIC" id="fig|1385369.3.peg.7170"/>
<dbReference type="NCBIfam" id="TIGR01587">
    <property type="entry name" value="cas3_core"/>
    <property type="match status" value="1"/>
</dbReference>
<keyword evidence="1" id="KW-0547">Nucleotide-binding</keyword>